<name>A0A8K1CI88_PYTOL</name>
<dbReference type="EMBL" id="SPLM01000044">
    <property type="protein sequence ID" value="TMW63892.1"/>
    <property type="molecule type" value="Genomic_DNA"/>
</dbReference>
<evidence type="ECO:0000313" key="2">
    <source>
        <dbReference type="Proteomes" id="UP000794436"/>
    </source>
</evidence>
<dbReference type="PANTHER" id="PTHR14097:SF7">
    <property type="entry name" value="OXIDOREDUCTASE HTATIP2"/>
    <property type="match status" value="1"/>
</dbReference>
<dbReference type="OrthoDB" id="430436at2759"/>
<evidence type="ECO:0000313" key="1">
    <source>
        <dbReference type="EMBL" id="TMW63892.1"/>
    </source>
</evidence>
<dbReference type="SUPFAM" id="SSF51735">
    <property type="entry name" value="NAD(P)-binding Rossmann-fold domains"/>
    <property type="match status" value="1"/>
</dbReference>
<dbReference type="InterPro" id="IPR036291">
    <property type="entry name" value="NAD(P)-bd_dom_sf"/>
</dbReference>
<proteinExistence type="predicted"/>
<sequence>MSSPSAYTAAVAGSTGAVGRNLVAELVSSTKCAKVIALTRREIPEDQWPASFPQLDLETAKSKLEVCKVDFEQITADDLKRSEKIDAAFWCLGTTRKESVTPEGFRKVDLEYATRFGKASKGANATYFGILTTMGAHPDSWFLYGQTKGEAEENIKKLGFERTGIFRPGFIDRAEMSRPIEKVLHWILPSISTRSIARSMLKDFEDGTSSVTEWSNGDMKKTQ</sequence>
<dbReference type="AlphaFoldDB" id="A0A8K1CI88"/>
<dbReference type="GO" id="GO:0005737">
    <property type="term" value="C:cytoplasm"/>
    <property type="evidence" value="ECO:0007669"/>
    <property type="project" value="TreeGrafter"/>
</dbReference>
<organism evidence="1 2">
    <name type="scientific">Pythium oligandrum</name>
    <name type="common">Mycoparasitic fungus</name>
    <dbReference type="NCBI Taxonomy" id="41045"/>
    <lineage>
        <taxon>Eukaryota</taxon>
        <taxon>Sar</taxon>
        <taxon>Stramenopiles</taxon>
        <taxon>Oomycota</taxon>
        <taxon>Peronosporomycetes</taxon>
        <taxon>Pythiales</taxon>
        <taxon>Pythiaceae</taxon>
        <taxon>Pythium</taxon>
    </lineage>
</organism>
<comment type="caution">
    <text evidence="1">The sequence shown here is derived from an EMBL/GenBank/DDBJ whole genome shotgun (WGS) entry which is preliminary data.</text>
</comment>
<dbReference type="Gene3D" id="3.40.50.720">
    <property type="entry name" value="NAD(P)-binding Rossmann-like Domain"/>
    <property type="match status" value="1"/>
</dbReference>
<keyword evidence="2" id="KW-1185">Reference proteome</keyword>
<protein>
    <recommendedName>
        <fullName evidence="3">NAD(P)-binding domain-containing protein</fullName>
    </recommendedName>
</protein>
<dbReference type="Proteomes" id="UP000794436">
    <property type="component" value="Unassembled WGS sequence"/>
</dbReference>
<reference evidence="1" key="1">
    <citation type="submission" date="2019-03" db="EMBL/GenBank/DDBJ databases">
        <title>Long read genome sequence of the mycoparasitic Pythium oligandrum ATCC 38472 isolated from sugarbeet rhizosphere.</title>
        <authorList>
            <person name="Gaulin E."/>
        </authorList>
    </citation>
    <scope>NUCLEOTIDE SEQUENCE</scope>
    <source>
        <strain evidence="1">ATCC 38472_TT</strain>
    </source>
</reference>
<dbReference type="GO" id="GO:0051170">
    <property type="term" value="P:import into nucleus"/>
    <property type="evidence" value="ECO:0007669"/>
    <property type="project" value="TreeGrafter"/>
</dbReference>
<gene>
    <name evidence="1" type="ORF">Poli38472_014802</name>
</gene>
<dbReference type="PANTHER" id="PTHR14097">
    <property type="entry name" value="OXIDOREDUCTASE HTATIP2"/>
    <property type="match status" value="1"/>
</dbReference>
<accession>A0A8K1CI88</accession>
<evidence type="ECO:0008006" key="3">
    <source>
        <dbReference type="Google" id="ProtNLM"/>
    </source>
</evidence>